<dbReference type="Proteomes" id="UP000244128">
    <property type="component" value="Unassembled WGS sequence"/>
</dbReference>
<proteinExistence type="predicted"/>
<name>A0A2T5H742_9PROT</name>
<evidence type="ECO:0000313" key="2">
    <source>
        <dbReference type="Proteomes" id="UP000244128"/>
    </source>
</evidence>
<dbReference type="RefSeq" id="WP_107804451.1">
    <property type="nucleotide sequence ID" value="NZ_QAOI01000042.1"/>
</dbReference>
<evidence type="ECO:0000313" key="1">
    <source>
        <dbReference type="EMBL" id="PTQ67370.1"/>
    </source>
</evidence>
<reference evidence="1 2" key="1">
    <citation type="submission" date="2018-04" db="EMBL/GenBank/DDBJ databases">
        <title>Active sludge and wastewater microbial communities from Klosterneuburg, Austria.</title>
        <authorList>
            <person name="Wagner M."/>
        </authorList>
    </citation>
    <scope>NUCLEOTIDE SEQUENCE [LARGE SCALE GENOMIC DNA]</scope>
    <source>
        <strain evidence="1 2">Nm49</strain>
    </source>
</reference>
<protein>
    <submittedName>
        <fullName evidence="1">Uncharacterized protein</fullName>
    </submittedName>
</protein>
<comment type="caution">
    <text evidence="1">The sequence shown here is derived from an EMBL/GenBank/DDBJ whole genome shotgun (WGS) entry which is preliminary data.</text>
</comment>
<sequence length="85" mass="9832">MVVIGMIESIVGAEKMRLALVKFSLNFVRGNFNPLSSRILRYIRFCRAIFMFFETLTVSRLLGLQNSCYCDRENTTQFLPDDPDT</sequence>
<dbReference type="EMBL" id="QAOI01000042">
    <property type="protein sequence ID" value="PTQ67370.1"/>
    <property type="molecule type" value="Genomic_DNA"/>
</dbReference>
<accession>A0A2T5H742</accession>
<organism evidence="1 2">
    <name type="scientific">Nitrosomonas oligotropha</name>
    <dbReference type="NCBI Taxonomy" id="42354"/>
    <lineage>
        <taxon>Bacteria</taxon>
        <taxon>Pseudomonadati</taxon>
        <taxon>Pseudomonadota</taxon>
        <taxon>Betaproteobacteria</taxon>
        <taxon>Nitrosomonadales</taxon>
        <taxon>Nitrosomonadaceae</taxon>
        <taxon>Nitrosomonas</taxon>
    </lineage>
</organism>
<dbReference type="AlphaFoldDB" id="A0A2T5H742"/>
<gene>
    <name evidence="1" type="ORF">C8R26_14210</name>
</gene>